<evidence type="ECO:0000313" key="1">
    <source>
        <dbReference type="EMBL" id="TCO09007.1"/>
    </source>
</evidence>
<dbReference type="EMBL" id="SLWL01000019">
    <property type="protein sequence ID" value="TCO09007.1"/>
    <property type="molecule type" value="Genomic_DNA"/>
</dbReference>
<dbReference type="InterPro" id="IPR050484">
    <property type="entry name" value="Transf_Hexapept/Carb_Anhydrase"/>
</dbReference>
<dbReference type="PANTHER" id="PTHR13061:SF29">
    <property type="entry name" value="GAMMA CARBONIC ANHYDRASE-LIKE 1, MITOCHONDRIAL-RELATED"/>
    <property type="match status" value="1"/>
</dbReference>
<dbReference type="InterPro" id="IPR011004">
    <property type="entry name" value="Trimer_LpxA-like_sf"/>
</dbReference>
<dbReference type="PANTHER" id="PTHR13061">
    <property type="entry name" value="DYNACTIN SUBUNIT P25"/>
    <property type="match status" value="1"/>
</dbReference>
<dbReference type="CDD" id="cd04645">
    <property type="entry name" value="LbH_gamma_CA_like"/>
    <property type="match status" value="1"/>
</dbReference>
<dbReference type="Gene3D" id="2.160.10.10">
    <property type="entry name" value="Hexapeptide repeat proteins"/>
    <property type="match status" value="1"/>
</dbReference>
<accession>A0A4R2GJU9</accession>
<dbReference type="Proteomes" id="UP000294881">
    <property type="component" value="Unassembled WGS sequence"/>
</dbReference>
<dbReference type="AlphaFoldDB" id="A0A4R2GJU9"/>
<gene>
    <name evidence="1" type="ORF">EV666_1192</name>
</gene>
<dbReference type="InterPro" id="IPR047324">
    <property type="entry name" value="LbH_gamma_CA-like"/>
</dbReference>
<organism evidence="1 2">
    <name type="scientific">Camelimonas lactis</name>
    <dbReference type="NCBI Taxonomy" id="659006"/>
    <lineage>
        <taxon>Bacteria</taxon>
        <taxon>Pseudomonadati</taxon>
        <taxon>Pseudomonadota</taxon>
        <taxon>Alphaproteobacteria</taxon>
        <taxon>Hyphomicrobiales</taxon>
        <taxon>Chelatococcaceae</taxon>
        <taxon>Camelimonas</taxon>
    </lineage>
</organism>
<dbReference type="Pfam" id="PF00132">
    <property type="entry name" value="Hexapep"/>
    <property type="match status" value="1"/>
</dbReference>
<dbReference type="OrthoDB" id="9803036at2"/>
<name>A0A4R2GJU9_9HYPH</name>
<comment type="caution">
    <text evidence="1">The sequence shown here is derived from an EMBL/GenBank/DDBJ whole genome shotgun (WGS) entry which is preliminary data.</text>
</comment>
<dbReference type="RefSeq" id="WP_132010351.1">
    <property type="nucleotide sequence ID" value="NZ_JBHUNN010000002.1"/>
</dbReference>
<evidence type="ECO:0000313" key="2">
    <source>
        <dbReference type="Proteomes" id="UP000294881"/>
    </source>
</evidence>
<dbReference type="GO" id="GO:0016740">
    <property type="term" value="F:transferase activity"/>
    <property type="evidence" value="ECO:0007669"/>
    <property type="project" value="UniProtKB-KW"/>
</dbReference>
<protein>
    <submittedName>
        <fullName evidence="1">Carbonic anhydrase/acetyltransferase-like protein (Isoleucine patch superfamily)</fullName>
    </submittedName>
</protein>
<proteinExistence type="predicted"/>
<dbReference type="InterPro" id="IPR001451">
    <property type="entry name" value="Hexapep"/>
</dbReference>
<reference evidence="1 2" key="1">
    <citation type="submission" date="2019-03" db="EMBL/GenBank/DDBJ databases">
        <title>Genomic Encyclopedia of Type Strains, Phase IV (KMG-IV): sequencing the most valuable type-strain genomes for metagenomic binning, comparative biology and taxonomic classification.</title>
        <authorList>
            <person name="Goeker M."/>
        </authorList>
    </citation>
    <scope>NUCLEOTIDE SEQUENCE [LARGE SCALE GENOMIC DNA]</scope>
    <source>
        <strain evidence="1 2">DSM 22958</strain>
    </source>
</reference>
<keyword evidence="1" id="KW-0808">Transferase</keyword>
<keyword evidence="2" id="KW-1185">Reference proteome</keyword>
<dbReference type="SUPFAM" id="SSF51161">
    <property type="entry name" value="Trimeric LpxA-like enzymes"/>
    <property type="match status" value="1"/>
</dbReference>
<sequence>MSVYALGNVRPQLPQPGAFWVAPSAHVIGNVRLGEDVGVWFGTVIRGDNELIDIGPRSNIQELCMMHTDPGAPITIAEECTIGHSAILHGCMIGAGSLIGMGATVLNRAKIGSGCLVGANSLVPEGKEFPDNCLILGSPAKVVRPLREEEVARLRVSARHYVENWKRFAQTLQEL</sequence>